<sequence length="69" mass="7662">RPPKKSQNVLAELWPWPLLNDRHGACGSDSISSLQAKSSIISVLMDMSNNMKLIIRIVRGSNSVRLPFS</sequence>
<comment type="caution">
    <text evidence="1">The sequence shown here is derived from an EMBL/GenBank/DDBJ whole genome shotgun (WGS) entry which is preliminary data.</text>
</comment>
<gene>
    <name evidence="1" type="ORF">JMJ77_005285</name>
</gene>
<feature type="non-terminal residue" evidence="1">
    <location>
        <position position="69"/>
    </location>
</feature>
<proteinExistence type="predicted"/>
<evidence type="ECO:0000313" key="1">
    <source>
        <dbReference type="EMBL" id="KAG7057903.1"/>
    </source>
</evidence>
<reference evidence="1" key="1">
    <citation type="submission" date="2021-05" db="EMBL/GenBank/DDBJ databases">
        <title>Comparative genomics of three Colletotrichum scovillei strains and genetic complementation revealed genes involved fungal growth and virulence on chili pepper.</title>
        <authorList>
            <person name="Hsieh D.-K."/>
            <person name="Chuang S.-C."/>
            <person name="Chen C.-Y."/>
            <person name="Chao Y.-T."/>
            <person name="Lu M.-Y.J."/>
            <person name="Lee M.-H."/>
            <person name="Shih M.-C."/>
        </authorList>
    </citation>
    <scope>NUCLEOTIDE SEQUENCE</scope>
    <source>
        <strain evidence="1">Coll-153</strain>
    </source>
</reference>
<dbReference type="EMBL" id="JAESDN010000001">
    <property type="protein sequence ID" value="KAG7057903.1"/>
    <property type="molecule type" value="Genomic_DNA"/>
</dbReference>
<evidence type="ECO:0000313" key="2">
    <source>
        <dbReference type="Proteomes" id="UP000699042"/>
    </source>
</evidence>
<accession>A0A9P7RG68</accession>
<protein>
    <submittedName>
        <fullName evidence="1">Uncharacterized protein</fullName>
    </submittedName>
</protein>
<keyword evidence="2" id="KW-1185">Reference proteome</keyword>
<dbReference type="AlphaFoldDB" id="A0A9P7RG68"/>
<name>A0A9P7RG68_9PEZI</name>
<organism evidence="1 2">
    <name type="scientific">Colletotrichum scovillei</name>
    <dbReference type="NCBI Taxonomy" id="1209932"/>
    <lineage>
        <taxon>Eukaryota</taxon>
        <taxon>Fungi</taxon>
        <taxon>Dikarya</taxon>
        <taxon>Ascomycota</taxon>
        <taxon>Pezizomycotina</taxon>
        <taxon>Sordariomycetes</taxon>
        <taxon>Hypocreomycetidae</taxon>
        <taxon>Glomerellales</taxon>
        <taxon>Glomerellaceae</taxon>
        <taxon>Colletotrichum</taxon>
        <taxon>Colletotrichum acutatum species complex</taxon>
    </lineage>
</organism>
<dbReference type="Proteomes" id="UP000699042">
    <property type="component" value="Unassembled WGS sequence"/>
</dbReference>